<dbReference type="RefSeq" id="WP_236132484.1">
    <property type="nucleotide sequence ID" value="NZ_JAKGTH010000006.1"/>
</dbReference>
<keyword evidence="2" id="KW-1185">Reference proteome</keyword>
<evidence type="ECO:0000313" key="1">
    <source>
        <dbReference type="EMBL" id="MCF4100336.1"/>
    </source>
</evidence>
<name>A0ABS9EFU9_9FLAO</name>
<proteinExistence type="predicted"/>
<dbReference type="PROSITE" id="PS51257">
    <property type="entry name" value="PROKAR_LIPOPROTEIN"/>
    <property type="match status" value="1"/>
</dbReference>
<evidence type="ECO:0008006" key="3">
    <source>
        <dbReference type="Google" id="ProtNLM"/>
    </source>
</evidence>
<protein>
    <recommendedName>
        <fullName evidence="3">Lipoprotein</fullName>
    </recommendedName>
</protein>
<accession>A0ABS9EFU9</accession>
<comment type="caution">
    <text evidence="1">The sequence shown here is derived from an EMBL/GenBank/DDBJ whole genome shotgun (WGS) entry which is preliminary data.</text>
</comment>
<organism evidence="1 2">
    <name type="scientific">Gillisia lutea</name>
    <dbReference type="NCBI Taxonomy" id="2909668"/>
    <lineage>
        <taxon>Bacteria</taxon>
        <taxon>Pseudomonadati</taxon>
        <taxon>Bacteroidota</taxon>
        <taxon>Flavobacteriia</taxon>
        <taxon>Flavobacteriales</taxon>
        <taxon>Flavobacteriaceae</taxon>
        <taxon>Gillisia</taxon>
    </lineage>
</organism>
<sequence>MRKIVFVILALTIISCNSSKKAISTNSNKFIVEDLTAYNSEQLKELYPDANMREDKGMFEEGTVERAYCVLYPNTPNELHITWQDDEKSKIHDIRFSDSGKWQSSTGIRVGTSYTELNDLNAKPISFYGFGWDYSGAVLWNEGKLENSQLHVFLTPNTEPKSQFYGDHIIKASEKEIEELDLHVQTLILKVS</sequence>
<dbReference type="EMBL" id="JAKGTH010000006">
    <property type="protein sequence ID" value="MCF4100336.1"/>
    <property type="molecule type" value="Genomic_DNA"/>
</dbReference>
<dbReference type="Proteomes" id="UP001179363">
    <property type="component" value="Unassembled WGS sequence"/>
</dbReference>
<gene>
    <name evidence="1" type="ORF">L1I30_01535</name>
</gene>
<evidence type="ECO:0000313" key="2">
    <source>
        <dbReference type="Proteomes" id="UP001179363"/>
    </source>
</evidence>
<reference evidence="1" key="1">
    <citation type="submission" date="2022-01" db="EMBL/GenBank/DDBJ databases">
        <title>Gillisia lutea sp. nov., isolated from marine plastic residues from the Malvarosa beach (Valencia, Spain).</title>
        <authorList>
            <person name="Vidal-Verdu A."/>
            <person name="Molina-Menor E."/>
            <person name="Satari L."/>
            <person name="Pascual J."/>
            <person name="Pereto J."/>
            <person name="Porcar M."/>
        </authorList>
    </citation>
    <scope>NUCLEOTIDE SEQUENCE</scope>
    <source>
        <strain evidence="1">M10.2A</strain>
    </source>
</reference>